<dbReference type="AlphaFoldDB" id="A0A5N5Q8G5"/>
<gene>
    <name evidence="1" type="ORF">CTheo_8860</name>
</gene>
<name>A0A5N5Q8G5_9AGAM</name>
<dbReference type="OrthoDB" id="3226116at2759"/>
<proteinExistence type="predicted"/>
<protein>
    <submittedName>
        <fullName evidence="1">Uncharacterized protein</fullName>
    </submittedName>
</protein>
<evidence type="ECO:0000313" key="2">
    <source>
        <dbReference type="Proteomes" id="UP000383932"/>
    </source>
</evidence>
<evidence type="ECO:0000313" key="1">
    <source>
        <dbReference type="EMBL" id="KAB5587698.1"/>
    </source>
</evidence>
<organism evidence="1 2">
    <name type="scientific">Ceratobasidium theobromae</name>
    <dbReference type="NCBI Taxonomy" id="1582974"/>
    <lineage>
        <taxon>Eukaryota</taxon>
        <taxon>Fungi</taxon>
        <taxon>Dikarya</taxon>
        <taxon>Basidiomycota</taxon>
        <taxon>Agaricomycotina</taxon>
        <taxon>Agaricomycetes</taxon>
        <taxon>Cantharellales</taxon>
        <taxon>Ceratobasidiaceae</taxon>
        <taxon>Ceratobasidium</taxon>
    </lineage>
</organism>
<reference evidence="1 2" key="1">
    <citation type="journal article" date="2019" name="Fungal Biol. Biotechnol.">
        <title>Draft genome sequence of fastidious pathogen Ceratobasidium theobromae, which causes vascular-streak dieback in Theobroma cacao.</title>
        <authorList>
            <person name="Ali S.S."/>
            <person name="Asman A."/>
            <person name="Shao J."/>
            <person name="Firmansyah A.P."/>
            <person name="Susilo A.W."/>
            <person name="Rosmana A."/>
            <person name="McMahon P."/>
            <person name="Junaid M."/>
            <person name="Guest D."/>
            <person name="Kheng T.Y."/>
            <person name="Meinhardt L.W."/>
            <person name="Bailey B.A."/>
        </authorList>
    </citation>
    <scope>NUCLEOTIDE SEQUENCE [LARGE SCALE GENOMIC DNA]</scope>
    <source>
        <strain evidence="1 2">CT2</strain>
    </source>
</reference>
<sequence>MIFSSTSSTPLSKEQAVWLSEYYEQCHEAYKPVFHRLPTRASLSPNILERIFRPNLEYEVLHHYWHAEDEEPLVQETYRIKSWAVSALVDACLQVRDVVADYCGTSQHKDSYGPFSLLYQKFIYAGIKYPREPTYIFDEMYFQDEYDTLDRLVNHVHSAQLWGIFMITALHCLALYDGLPPCELRSQLPDLPMSQLVLARNASFAKQLKVHSDWDEYHLAGHGYVPEAPGSHSPCNSSPLNLPAPPCSPAGPTPSPTLSGLLDFSPARAALPANAPLL</sequence>
<keyword evidence="2" id="KW-1185">Reference proteome</keyword>
<accession>A0A5N5Q8G5</accession>
<dbReference type="EMBL" id="SSOP01000854">
    <property type="protein sequence ID" value="KAB5587698.1"/>
    <property type="molecule type" value="Genomic_DNA"/>
</dbReference>
<dbReference type="Proteomes" id="UP000383932">
    <property type="component" value="Unassembled WGS sequence"/>
</dbReference>
<comment type="caution">
    <text evidence="1">The sequence shown here is derived from an EMBL/GenBank/DDBJ whole genome shotgun (WGS) entry which is preliminary data.</text>
</comment>